<dbReference type="SMART" id="SM00325">
    <property type="entry name" value="RhoGEF"/>
    <property type="match status" value="1"/>
</dbReference>
<feature type="domain" description="DEP" evidence="11">
    <location>
        <begin position="570"/>
        <end position="644"/>
    </location>
</feature>
<evidence type="ECO:0000256" key="5">
    <source>
        <dbReference type="ARBA" id="ARBA00070490"/>
    </source>
</evidence>
<evidence type="ECO:0000256" key="7">
    <source>
        <dbReference type="SAM" id="MobiDB-lite"/>
    </source>
</evidence>
<dbReference type="InterPro" id="IPR001849">
    <property type="entry name" value="PH_domain"/>
</dbReference>
<dbReference type="InterPro" id="IPR036034">
    <property type="entry name" value="PDZ_sf"/>
</dbReference>
<name>A0AAQ4PHE2_GASAC</name>
<keyword evidence="2" id="KW-0677">Repeat</keyword>
<evidence type="ECO:0000259" key="8">
    <source>
        <dbReference type="PROSITE" id="PS50003"/>
    </source>
</evidence>
<dbReference type="Pfam" id="PF00610">
    <property type="entry name" value="DEP"/>
    <property type="match status" value="2"/>
</dbReference>
<evidence type="ECO:0000259" key="10">
    <source>
        <dbReference type="PROSITE" id="PS50106"/>
    </source>
</evidence>
<dbReference type="SMART" id="SM00233">
    <property type="entry name" value="PH"/>
    <property type="match status" value="1"/>
</dbReference>
<dbReference type="Pfam" id="PF00595">
    <property type="entry name" value="PDZ"/>
    <property type="match status" value="1"/>
</dbReference>
<comment type="subunit">
    <text evidence="4">Interacts with RAC1.</text>
</comment>
<dbReference type="SUPFAM" id="SSF50156">
    <property type="entry name" value="PDZ domain-like"/>
    <property type="match status" value="2"/>
</dbReference>
<dbReference type="Gene3D" id="1.20.900.10">
    <property type="entry name" value="Dbl homology (DH) domain"/>
    <property type="match status" value="1"/>
</dbReference>
<evidence type="ECO:0000256" key="4">
    <source>
        <dbReference type="ARBA" id="ARBA00062636"/>
    </source>
</evidence>
<dbReference type="PROSITE" id="PS50010">
    <property type="entry name" value="DH_2"/>
    <property type="match status" value="1"/>
</dbReference>
<dbReference type="InterPro" id="IPR000591">
    <property type="entry name" value="DEP_dom"/>
</dbReference>
<dbReference type="SUPFAM" id="SSF46785">
    <property type="entry name" value="Winged helix' DNA-binding domain"/>
    <property type="match status" value="2"/>
</dbReference>
<dbReference type="Ensembl" id="ENSGACT00000048987.1">
    <property type="protein sequence ID" value="ENSGACP00000038200.1"/>
    <property type="gene ID" value="ENSGACG00000002845.2"/>
</dbReference>
<feature type="domain" description="DH" evidence="9">
    <location>
        <begin position="203"/>
        <end position="395"/>
    </location>
</feature>
<keyword evidence="13" id="KW-1185">Reference proteome</keyword>
<dbReference type="GO" id="GO:0005085">
    <property type="term" value="F:guanyl-nucleotide exchange factor activity"/>
    <property type="evidence" value="ECO:0007669"/>
    <property type="project" value="UniProtKB-KW"/>
</dbReference>
<dbReference type="InterPro" id="IPR051832">
    <property type="entry name" value="mTOR-Rac_regulators"/>
</dbReference>
<dbReference type="InterPro" id="IPR055251">
    <property type="entry name" value="SOS1_NGEF_PH"/>
</dbReference>
<feature type="domain" description="DEP" evidence="11">
    <location>
        <begin position="677"/>
        <end position="746"/>
    </location>
</feature>
<dbReference type="GO" id="GO:0007186">
    <property type="term" value="P:G protein-coupled receptor signaling pathway"/>
    <property type="evidence" value="ECO:0007669"/>
    <property type="project" value="TreeGrafter"/>
</dbReference>
<dbReference type="Proteomes" id="UP000007635">
    <property type="component" value="Chromosome XXI"/>
</dbReference>
<dbReference type="GO" id="GO:0023051">
    <property type="term" value="P:regulation of signaling"/>
    <property type="evidence" value="ECO:0007669"/>
    <property type="project" value="TreeGrafter"/>
</dbReference>
<dbReference type="Gene3D" id="2.30.29.30">
    <property type="entry name" value="Pleckstrin-homology domain (PH domain)/Phosphotyrosine-binding domain (PTB)"/>
    <property type="match status" value="1"/>
</dbReference>
<dbReference type="SMART" id="SM00049">
    <property type="entry name" value="DEP"/>
    <property type="match status" value="2"/>
</dbReference>
<evidence type="ECO:0000256" key="6">
    <source>
        <dbReference type="ARBA" id="ARBA00079191"/>
    </source>
</evidence>
<accession>A0AAQ4PHE2</accession>
<dbReference type="CDD" id="cd00160">
    <property type="entry name" value="RhoGEF"/>
    <property type="match status" value="1"/>
</dbReference>
<reference evidence="12 13" key="1">
    <citation type="journal article" date="2021" name="G3 (Bethesda)">
        <title>Improved contiguity of the threespine stickleback genome using long-read sequencing.</title>
        <authorList>
            <person name="Nath S."/>
            <person name="Shaw D.E."/>
            <person name="White M.A."/>
        </authorList>
    </citation>
    <scope>NUCLEOTIDE SEQUENCE [LARGE SCALE GENOMIC DNA]</scope>
    <source>
        <strain evidence="12 13">Lake Benthic</strain>
    </source>
</reference>
<evidence type="ECO:0000256" key="1">
    <source>
        <dbReference type="ARBA" id="ARBA00022658"/>
    </source>
</evidence>
<dbReference type="PROSITE" id="PS50003">
    <property type="entry name" value="PH_DOMAIN"/>
    <property type="match status" value="1"/>
</dbReference>
<dbReference type="GO" id="GO:0005886">
    <property type="term" value="C:plasma membrane"/>
    <property type="evidence" value="ECO:0007669"/>
    <property type="project" value="TreeGrafter"/>
</dbReference>
<evidence type="ECO:0000259" key="9">
    <source>
        <dbReference type="PROSITE" id="PS50010"/>
    </source>
</evidence>
<dbReference type="PROSITE" id="PS50186">
    <property type="entry name" value="DEP"/>
    <property type="match status" value="2"/>
</dbReference>
<dbReference type="PROSITE" id="PS50106">
    <property type="entry name" value="PDZ"/>
    <property type="match status" value="1"/>
</dbReference>
<dbReference type="InterPro" id="IPR011993">
    <property type="entry name" value="PH-like_dom_sf"/>
</dbReference>
<dbReference type="Gene3D" id="2.30.42.10">
    <property type="match status" value="2"/>
</dbReference>
<proteinExistence type="predicted"/>
<keyword evidence="1" id="KW-0344">Guanine-nucleotide releasing factor</keyword>
<evidence type="ECO:0000259" key="11">
    <source>
        <dbReference type="PROSITE" id="PS50186"/>
    </source>
</evidence>
<dbReference type="SMART" id="SM00228">
    <property type="entry name" value="PDZ"/>
    <property type="match status" value="2"/>
</dbReference>
<dbReference type="GO" id="GO:0005096">
    <property type="term" value="F:GTPase activator activity"/>
    <property type="evidence" value="ECO:0007669"/>
    <property type="project" value="TreeGrafter"/>
</dbReference>
<dbReference type="Pfam" id="PF00621">
    <property type="entry name" value="RhoGEF"/>
    <property type="match status" value="1"/>
</dbReference>
<organism evidence="12 13">
    <name type="scientific">Gasterosteus aculeatus aculeatus</name>
    <name type="common">three-spined stickleback</name>
    <dbReference type="NCBI Taxonomy" id="481459"/>
    <lineage>
        <taxon>Eukaryota</taxon>
        <taxon>Metazoa</taxon>
        <taxon>Chordata</taxon>
        <taxon>Craniata</taxon>
        <taxon>Vertebrata</taxon>
        <taxon>Euteleostomi</taxon>
        <taxon>Actinopterygii</taxon>
        <taxon>Neopterygii</taxon>
        <taxon>Teleostei</taxon>
        <taxon>Neoteleostei</taxon>
        <taxon>Acanthomorphata</taxon>
        <taxon>Eupercaria</taxon>
        <taxon>Perciformes</taxon>
        <taxon>Cottioidei</taxon>
        <taxon>Gasterosteales</taxon>
        <taxon>Gasterosteidae</taxon>
        <taxon>Gasterosteus</taxon>
    </lineage>
</organism>
<dbReference type="FunFam" id="1.10.10.10:FF:000094">
    <property type="entry name" value="Phosphatidylinositol-3,4,5-trisphosphate dependent Rac exchange factor 1"/>
    <property type="match status" value="1"/>
</dbReference>
<evidence type="ECO:0000256" key="3">
    <source>
        <dbReference type="ARBA" id="ARBA00058808"/>
    </source>
</evidence>
<dbReference type="SUPFAM" id="SSF48065">
    <property type="entry name" value="DBL homology domain (DH-domain)"/>
    <property type="match status" value="1"/>
</dbReference>
<reference evidence="12" key="3">
    <citation type="submission" date="2025-09" db="UniProtKB">
        <authorList>
            <consortium name="Ensembl"/>
        </authorList>
    </citation>
    <scope>IDENTIFICATION</scope>
</reference>
<dbReference type="InterPro" id="IPR000219">
    <property type="entry name" value="DH_dom"/>
</dbReference>
<dbReference type="Gene3D" id="1.10.10.10">
    <property type="entry name" value="Winged helix-like DNA-binding domain superfamily/Winged helix DNA-binding domain"/>
    <property type="match status" value="2"/>
</dbReference>
<feature type="domain" description="PH" evidence="8">
    <location>
        <begin position="426"/>
        <end position="542"/>
    </location>
</feature>
<dbReference type="FunFam" id="2.30.29.30:FF:000055">
    <property type="entry name" value="Phosphatidylinositol 3,4,5-trisphosphate-dependent Rac exchanger 1 protein-like"/>
    <property type="match status" value="1"/>
</dbReference>
<dbReference type="CDD" id="cd06710">
    <property type="entry name" value="PDZ_RGS12-like"/>
    <property type="match status" value="1"/>
</dbReference>
<reference evidence="12" key="2">
    <citation type="submission" date="2025-08" db="UniProtKB">
        <authorList>
            <consortium name="Ensembl"/>
        </authorList>
    </citation>
    <scope>IDENTIFICATION</scope>
</reference>
<dbReference type="CDD" id="cd01224">
    <property type="entry name" value="PH_Collybistin_ASEF"/>
    <property type="match status" value="1"/>
</dbReference>
<evidence type="ECO:0000313" key="12">
    <source>
        <dbReference type="Ensembl" id="ENSGACP00000038200.1"/>
    </source>
</evidence>
<evidence type="ECO:0000256" key="2">
    <source>
        <dbReference type="ARBA" id="ARBA00022737"/>
    </source>
</evidence>
<dbReference type="InterPro" id="IPR001331">
    <property type="entry name" value="GDS_CDC24_CS"/>
</dbReference>
<dbReference type="Pfam" id="PF22697">
    <property type="entry name" value="SOS1_NGEF_PH"/>
    <property type="match status" value="1"/>
</dbReference>
<evidence type="ECO:0000313" key="13">
    <source>
        <dbReference type="Proteomes" id="UP000007635"/>
    </source>
</evidence>
<dbReference type="FunFam" id="1.10.10.10:FF:000090">
    <property type="entry name" value="Phosphatidylinositol-3,4,5-trisphosphate dependent Rac exchange factor 1"/>
    <property type="match status" value="1"/>
</dbReference>
<dbReference type="PROSITE" id="PS00741">
    <property type="entry name" value="DH_1"/>
    <property type="match status" value="1"/>
</dbReference>
<dbReference type="InterPro" id="IPR035899">
    <property type="entry name" value="DBL_dom_sf"/>
</dbReference>
<dbReference type="InterPro" id="IPR001478">
    <property type="entry name" value="PDZ"/>
</dbReference>
<dbReference type="InterPro" id="IPR036390">
    <property type="entry name" value="WH_DNA-bd_sf"/>
</dbReference>
<dbReference type="FunFam" id="2.30.42.10:FF:000085">
    <property type="entry name" value="Phosphatidylinositol-3,4,5-trisphosphate dependent Rac exchange factor 2"/>
    <property type="match status" value="1"/>
</dbReference>
<protein>
    <recommendedName>
        <fullName evidence="5">Phosphatidylinositol 3,4,5-trisphosphate-dependent Rac exchanger 2 protein</fullName>
    </recommendedName>
    <alternativeName>
        <fullName evidence="6">DEP domain-containing protein 2</fullName>
    </alternativeName>
</protein>
<feature type="region of interest" description="Disordered" evidence="7">
    <location>
        <begin position="121"/>
        <end position="141"/>
    </location>
</feature>
<dbReference type="FunFam" id="1.20.900.10:FF:000018">
    <property type="entry name" value="Phosphatidylinositol-3,4, 5-trisphosphate-dependent Rac exchange factor 2, putative"/>
    <property type="match status" value="1"/>
</dbReference>
<dbReference type="PANTHER" id="PTHR22829">
    <property type="entry name" value="DEP DOMAIN PROTEIN"/>
    <property type="match status" value="1"/>
</dbReference>
<dbReference type="InterPro" id="IPR036388">
    <property type="entry name" value="WH-like_DNA-bd_sf"/>
</dbReference>
<dbReference type="GO" id="GO:0035556">
    <property type="term" value="P:intracellular signal transduction"/>
    <property type="evidence" value="ECO:0007669"/>
    <property type="project" value="InterPro"/>
</dbReference>
<dbReference type="PANTHER" id="PTHR22829:SF1">
    <property type="entry name" value="PHOSPHATIDYLINOSITOL 3,4,5-TRISPHOSPHATE-DEPENDENT RAC EXCHANGER 2 PROTEIN"/>
    <property type="match status" value="1"/>
</dbReference>
<dbReference type="CDD" id="cd04440">
    <property type="entry name" value="DEP_2_P-Rex"/>
    <property type="match status" value="1"/>
</dbReference>
<feature type="domain" description="PDZ" evidence="10">
    <location>
        <begin position="857"/>
        <end position="916"/>
    </location>
</feature>
<dbReference type="GeneTree" id="ENSGT00940000155894"/>
<sequence>MVMKKTCLLAQFCTNPPQPDVAWLLCRWSSSLLRTEGSPGGWNQDEERWESLGLNFPNWCPLVAHSAVALCVRSGAAPSCRFHLACAFHLHCLNSRTHFYPVLFTFIIFFSGSGGEDFQTPVAPHTRLNAHPSTPPTSASKPCCKLCTRDPSGDVKPLWEKRDTKHSGLNIFFFASLSLIMTEESRSDHRAESGKDLEKQLRLRVCVLSELLKTERDYVGTLEFLSVFLHRLNQYAATKIDKNITEETVKVRILFSNIEEILAVHKDFLSMVEELLQPDPHAHHEIGRCFLHFRTRFQIYDEYGGNHEKAQRLLLELSKIRSVRTCLLNCMLLGGRKNTEVPLEGYLVAPIQRICKYPLLLRELLKRTPKKHHDYVLVQESLQVMKAVCSSINEAKRQMEKLEILEEWQSHIEGWEGSNITDTCTEMLMHGVLLKISAGNIQERIFFLFDKLLVYCKKKNRRLKNSKTATEGPRYLFRGRINTEVMEVENVDDGTADYHSSGNIVNNGWKIHNTAKNKWFVCMAKTPEEKQEWLEAIMKERERRKSLTLGMEQDTWVMVSEKGEKLYHLMTKGHLIKDRKRKLTTFPKCFLGSEFVSWLMEIGETGNPEEGVHLGQALVENGLIHHVTDKHQFKPEPVLYRFRYDDGTYHPRSDAHDVISKGVRLFCRLHSLFTPVIRDKDYHLRTYKSVVMANKLIDWLIAQGDCRTREEALILGVELCDNGFMHHVLEKSEFRDEPLLFRFFADEEMEGSNTKHKPMKHDLKIVENVISKSLLVSPVMEATAFTLEERKRFPIIKSVEKCSPAEMAGLEVGRKLFAINGDLVFLRPFSEVEALLRQCFRSEGPLRVLVSTKPRETVKIPDSADGLGFQIRGFGPSVVHAVGRGTVAAVAGLHPGQCIIKVNGINVSKESHASVVAHVTACRKFRRPTQVRRRGGKGLDSEENGDGFESIIDGRKDHVSLTVDNVQLEYGVMYEYDSTAGIKCHVLEKMVEPKGFFSLTAKVSGGTKAKRYLSNYPLTLPRACVPSLKHTYNRAWPTFKQAKAKVSPLHSSDFCPTNCHINVMEVSYPKTTTSLGSALGVQLDNRKNTLEKGGRKLNPMVNVQHTITTMAAPSGHSLGRTEGHGLRFLLREEDLLTLDSYQKLLHKLTMVVREMETHGGHIHDLLSSITLPPASEARTPESYISAESEAEKGERNGKKVCFNVAGDEQEDSGHDTISNRDSYSDCNSNRNSIASFTSICSSHCSSYVHSDEMDSGDELTASVWLSHDKQKKLHGFLEHLFSQVGQMFISPYVGSACANSPFVFLTEFQEEMEPKVSCTKKLRLHVKQDPWNLPSSVQSLTQIIAKYVEDSEIQLRRDMVFSQSLVAAVCAFSEHLLAVLNQVTRLLMGIMLFKAQEASRRWLEQMASAGLLFHFQSLLSPNLTDEQAMLEDTQVALIDLEKVTFYFQQFEGEPLVANIPMSYQVEGTRQALKVCFHLESFYFSQLPQRLKNGGGIKLYPVEDNVSVEEYQAQINAASLEKVKQYHKRLRAFYLDQSNMPPSSAPKAALLMRPLNALEELYRLMESFISCRRTAACQYTACGASGVGLLSVASELCSRLGATHVVMCNSGVHRCTLSVTLEQAILLARNHGLPPRCIMQATDVMRKQVCFSHTRTHYMCTRSLSSFLLTGV</sequence>
<comment type="function">
    <text evidence="3">Functions as a RAC1 guanine nucleotide exchange factor (GEF), activating Rac proteins by exchanging bound GDP for free GTP. Its activity is synergistically activated by phosphatidylinositol 3,4,5-trisphosphate and the beta gamma subunits of heterotrimeric G protein. Mediates the activation of RAC1 in a PI3K-dependent manner. May be an important mediator of Rac signaling, acting directly downstream of both G protein-coupled receptors and phosphoinositide 3-kinase.</text>
</comment>
<dbReference type="SUPFAM" id="SSF50729">
    <property type="entry name" value="PH domain-like"/>
    <property type="match status" value="1"/>
</dbReference>